<evidence type="ECO:0000313" key="8">
    <source>
        <dbReference type="EMBL" id="MEY8444221.1"/>
    </source>
</evidence>
<feature type="transmembrane region" description="Helical" evidence="7">
    <location>
        <begin position="12"/>
        <end position="40"/>
    </location>
</feature>
<evidence type="ECO:0000256" key="1">
    <source>
        <dbReference type="ARBA" id="ARBA00004141"/>
    </source>
</evidence>
<evidence type="ECO:0000256" key="5">
    <source>
        <dbReference type="ARBA" id="ARBA00023136"/>
    </source>
</evidence>
<protein>
    <submittedName>
        <fullName evidence="8">Metal ABC transporter permease</fullName>
    </submittedName>
</protein>
<dbReference type="Gene3D" id="1.10.3470.10">
    <property type="entry name" value="ABC transporter involved in vitamin B12 uptake, BtuC"/>
    <property type="match status" value="1"/>
</dbReference>
<feature type="transmembrane region" description="Helical" evidence="7">
    <location>
        <begin position="138"/>
        <end position="156"/>
    </location>
</feature>
<comment type="subcellular location">
    <subcellularLocation>
        <location evidence="6">Cell membrane</location>
        <topology evidence="6">Multi-pass membrane protein</topology>
    </subcellularLocation>
    <subcellularLocation>
        <location evidence="1">Membrane</location>
        <topology evidence="1">Multi-pass membrane protein</topology>
    </subcellularLocation>
</comment>
<evidence type="ECO:0000256" key="6">
    <source>
        <dbReference type="RuleBase" id="RU003943"/>
    </source>
</evidence>
<feature type="transmembrane region" description="Helical" evidence="7">
    <location>
        <begin position="225"/>
        <end position="246"/>
    </location>
</feature>
<keyword evidence="3 6" id="KW-0812">Transmembrane</keyword>
<accession>A0ABV4D3V9</accession>
<dbReference type="PANTHER" id="PTHR30477">
    <property type="entry name" value="ABC-TRANSPORTER METAL-BINDING PROTEIN"/>
    <property type="match status" value="1"/>
</dbReference>
<gene>
    <name evidence="8" type="ORF">AALA52_08265</name>
</gene>
<keyword evidence="6" id="KW-0813">Transport</keyword>
<dbReference type="InterPro" id="IPR001626">
    <property type="entry name" value="ABC_TroCD"/>
</dbReference>
<organism evidence="8 9">
    <name type="scientific">Lactococcus ileimucosae</name>
    <dbReference type="NCBI Taxonomy" id="2941329"/>
    <lineage>
        <taxon>Bacteria</taxon>
        <taxon>Bacillati</taxon>
        <taxon>Bacillota</taxon>
        <taxon>Bacilli</taxon>
        <taxon>Lactobacillales</taxon>
        <taxon>Streptococcaceae</taxon>
        <taxon>Lactococcus</taxon>
    </lineage>
</organism>
<evidence type="ECO:0000256" key="7">
    <source>
        <dbReference type="SAM" id="Phobius"/>
    </source>
</evidence>
<dbReference type="EMBL" id="JBCLSH010000035">
    <property type="protein sequence ID" value="MEY8444221.1"/>
    <property type="molecule type" value="Genomic_DNA"/>
</dbReference>
<dbReference type="RefSeq" id="WP_369948671.1">
    <property type="nucleotide sequence ID" value="NZ_JBCLSH010000035.1"/>
</dbReference>
<dbReference type="Proteomes" id="UP001565283">
    <property type="component" value="Unassembled WGS sequence"/>
</dbReference>
<keyword evidence="9" id="KW-1185">Reference proteome</keyword>
<feature type="transmembrane region" description="Helical" evidence="7">
    <location>
        <begin position="177"/>
        <end position="194"/>
    </location>
</feature>
<evidence type="ECO:0000313" key="9">
    <source>
        <dbReference type="Proteomes" id="UP001565283"/>
    </source>
</evidence>
<reference evidence="8 9" key="1">
    <citation type="submission" date="2024-03" db="EMBL/GenBank/DDBJ databases">
        <title>Mouse gut bacterial collection (mGBC) of GemPharmatech.</title>
        <authorList>
            <person name="He Y."/>
            <person name="Dong L."/>
            <person name="Wu D."/>
            <person name="Gao X."/>
            <person name="Lin Z."/>
        </authorList>
    </citation>
    <scope>NUCLEOTIDE SEQUENCE [LARGE SCALE GENOMIC DNA]</scope>
    <source>
        <strain evidence="8 9">61-15</strain>
    </source>
</reference>
<proteinExistence type="inferred from homology"/>
<dbReference type="Pfam" id="PF00950">
    <property type="entry name" value="ABC-3"/>
    <property type="match status" value="1"/>
</dbReference>
<keyword evidence="5 7" id="KW-0472">Membrane</keyword>
<dbReference type="SUPFAM" id="SSF81345">
    <property type="entry name" value="ABC transporter involved in vitamin B12 uptake, BtuC"/>
    <property type="match status" value="1"/>
</dbReference>
<evidence type="ECO:0000256" key="4">
    <source>
        <dbReference type="ARBA" id="ARBA00022989"/>
    </source>
</evidence>
<feature type="transmembrane region" description="Helical" evidence="7">
    <location>
        <begin position="252"/>
        <end position="270"/>
    </location>
</feature>
<evidence type="ECO:0000256" key="3">
    <source>
        <dbReference type="ARBA" id="ARBA00022692"/>
    </source>
</evidence>
<feature type="transmembrane region" description="Helical" evidence="7">
    <location>
        <begin position="98"/>
        <end position="118"/>
    </location>
</feature>
<dbReference type="CDD" id="cd06550">
    <property type="entry name" value="TM_ABC_iron-siderophores_like"/>
    <property type="match status" value="1"/>
</dbReference>
<sequence>MDILFSLSDLTGLTVTMLSAFIAAILLGTISGILGSFIVLRRLSLMGEALSHAVLPGVALSYMLGINILIGATLSGILGAVLIQFIIKYSNLKTDASIGIILSSFFALGIVLITKAESGVDLNHILFGNILAVTPHELIQSFVLLLIVVLVVKLFFKELLITSFDPVMSRAYGLKNNFYHYLLMILLTLFTISALAQVGIVLVVAMLIIPASTAYLWVNTLPRMIIMSSILGILFGILGVILSFHYDLPTSATIVIVGALAFALSFFLSPRNGFLHYTKKGTSL</sequence>
<comment type="similarity">
    <text evidence="2 6">Belongs to the ABC-3 integral membrane protein family.</text>
</comment>
<keyword evidence="4 7" id="KW-1133">Transmembrane helix</keyword>
<feature type="transmembrane region" description="Helical" evidence="7">
    <location>
        <begin position="60"/>
        <end position="86"/>
    </location>
</feature>
<evidence type="ECO:0000256" key="2">
    <source>
        <dbReference type="ARBA" id="ARBA00008034"/>
    </source>
</evidence>
<name>A0ABV4D3V9_9LACT</name>
<comment type="caution">
    <text evidence="8">The sequence shown here is derived from an EMBL/GenBank/DDBJ whole genome shotgun (WGS) entry which is preliminary data.</text>
</comment>
<dbReference type="PANTHER" id="PTHR30477:SF13">
    <property type="entry name" value="IRON TRANSPORT SYSTEM MEMBRANE PROTEIN HI_0360-RELATED"/>
    <property type="match status" value="1"/>
</dbReference>
<dbReference type="InterPro" id="IPR037294">
    <property type="entry name" value="ABC_BtuC-like"/>
</dbReference>